<dbReference type="InterPro" id="IPR001304">
    <property type="entry name" value="C-type_lectin-like"/>
</dbReference>
<evidence type="ECO:0000256" key="2">
    <source>
        <dbReference type="SAM" id="SignalP"/>
    </source>
</evidence>
<dbReference type="SUPFAM" id="SSF56436">
    <property type="entry name" value="C-type lectin-like"/>
    <property type="match status" value="1"/>
</dbReference>
<evidence type="ECO:0000313" key="4">
    <source>
        <dbReference type="EMBL" id="CAH0111985.1"/>
    </source>
</evidence>
<dbReference type="InterPro" id="IPR018378">
    <property type="entry name" value="C-type_lectin_CS"/>
</dbReference>
<dbReference type="SUPFAM" id="SSF49854">
    <property type="entry name" value="Spermadhesin, CUB domain"/>
    <property type="match status" value="1"/>
</dbReference>
<dbReference type="InterPro" id="IPR035914">
    <property type="entry name" value="Sperma_CUB_dom_sf"/>
</dbReference>
<reference evidence="4" key="1">
    <citation type="submission" date="2021-11" db="EMBL/GenBank/DDBJ databases">
        <authorList>
            <person name="Schell T."/>
        </authorList>
    </citation>
    <scope>NUCLEOTIDE SEQUENCE</scope>
    <source>
        <strain evidence="4">M5</strain>
    </source>
</reference>
<evidence type="ECO:0000256" key="1">
    <source>
        <dbReference type="ARBA" id="ARBA00023157"/>
    </source>
</evidence>
<dbReference type="OrthoDB" id="6340082at2759"/>
<gene>
    <name evidence="4" type="ORF">DGAL_LOCUS15642</name>
</gene>
<accession>A0A8J2WQI9</accession>
<feature type="domain" description="C-type lectin" evidence="3">
    <location>
        <begin position="157"/>
        <end position="269"/>
    </location>
</feature>
<dbReference type="PROSITE" id="PS50041">
    <property type="entry name" value="C_TYPE_LECTIN_2"/>
    <property type="match status" value="1"/>
</dbReference>
<dbReference type="PROSITE" id="PS00615">
    <property type="entry name" value="C_TYPE_LECTIN_1"/>
    <property type="match status" value="1"/>
</dbReference>
<proteinExistence type="predicted"/>
<dbReference type="AlphaFoldDB" id="A0A8J2WQI9"/>
<dbReference type="Gene3D" id="3.10.100.10">
    <property type="entry name" value="Mannose-Binding Protein A, subunit A"/>
    <property type="match status" value="1"/>
</dbReference>
<dbReference type="EMBL" id="CAKKLH010000319">
    <property type="protein sequence ID" value="CAH0111985.1"/>
    <property type="molecule type" value="Genomic_DNA"/>
</dbReference>
<dbReference type="CDD" id="cd00037">
    <property type="entry name" value="CLECT"/>
    <property type="match status" value="1"/>
</dbReference>
<dbReference type="InterPro" id="IPR016186">
    <property type="entry name" value="C-type_lectin-like/link_sf"/>
</dbReference>
<dbReference type="SMART" id="SM00034">
    <property type="entry name" value="CLECT"/>
    <property type="match status" value="1"/>
</dbReference>
<name>A0A8J2WQI9_9CRUS</name>
<feature type="chain" id="PRO_5035163737" description="C-type lectin domain-containing protein" evidence="2">
    <location>
        <begin position="22"/>
        <end position="272"/>
    </location>
</feature>
<organism evidence="4 5">
    <name type="scientific">Daphnia galeata</name>
    <dbReference type="NCBI Taxonomy" id="27404"/>
    <lineage>
        <taxon>Eukaryota</taxon>
        <taxon>Metazoa</taxon>
        <taxon>Ecdysozoa</taxon>
        <taxon>Arthropoda</taxon>
        <taxon>Crustacea</taxon>
        <taxon>Branchiopoda</taxon>
        <taxon>Diplostraca</taxon>
        <taxon>Cladocera</taxon>
        <taxon>Anomopoda</taxon>
        <taxon>Daphniidae</taxon>
        <taxon>Daphnia</taxon>
    </lineage>
</organism>
<dbReference type="PANTHER" id="PTHR22801">
    <property type="entry name" value="LITHOSTATHINE"/>
    <property type="match status" value="1"/>
</dbReference>
<feature type="signal peptide" evidence="2">
    <location>
        <begin position="1"/>
        <end position="21"/>
    </location>
</feature>
<dbReference type="InterPro" id="IPR016187">
    <property type="entry name" value="CTDL_fold"/>
</dbReference>
<evidence type="ECO:0000259" key="3">
    <source>
        <dbReference type="PROSITE" id="PS50041"/>
    </source>
</evidence>
<keyword evidence="1" id="KW-1015">Disulfide bond</keyword>
<keyword evidence="5" id="KW-1185">Reference proteome</keyword>
<keyword evidence="2" id="KW-0732">Signal</keyword>
<dbReference type="PANTHER" id="PTHR22801:SF63">
    <property type="entry name" value="C-TYPE LECTIN DOMAIN-CONTAINING PROTEIN"/>
    <property type="match status" value="1"/>
</dbReference>
<protein>
    <recommendedName>
        <fullName evidence="3">C-type lectin domain-containing protein</fullName>
    </recommendedName>
</protein>
<dbReference type="Proteomes" id="UP000789390">
    <property type="component" value="Unassembled WGS sequence"/>
</dbReference>
<evidence type="ECO:0000313" key="5">
    <source>
        <dbReference type="Proteomes" id="UP000789390"/>
    </source>
</evidence>
<sequence>MVNILAVLCVFTLTFVGSIYANVVATRDCGGYMFVDDLVVIDGPFNENCIFKFETQEDRVLVFSLIDGSLKEAEQYFSIHDGLDGDSPILLVGNQKLPEVSRKDLPASVYSTQSTASIRFKKTASNLFQLKIQKAINCPFNLGSASQCGRVVDEISCYCATFVKRNQSDQTMFCVDKGMKLIAFESQAEEGLIQSTWDIIDNYWTSLTDTRREGTWVWESTWKFPSSYLHWYGGEPNNANNEDCMVYGGSWKSAWNDWPCSNLSYAICEVQP</sequence>
<dbReference type="InterPro" id="IPR050801">
    <property type="entry name" value="Ca-Dep_Lectins_ImmuneDev"/>
</dbReference>
<dbReference type="Pfam" id="PF00059">
    <property type="entry name" value="Lectin_C"/>
    <property type="match status" value="1"/>
</dbReference>
<comment type="caution">
    <text evidence="4">The sequence shown here is derived from an EMBL/GenBank/DDBJ whole genome shotgun (WGS) entry which is preliminary data.</text>
</comment>